<evidence type="ECO:0000313" key="5">
    <source>
        <dbReference type="EMBL" id="MFC3532290.1"/>
    </source>
</evidence>
<dbReference type="PANTHER" id="PTHR48081:SF33">
    <property type="entry name" value="KYNURENINE FORMAMIDASE"/>
    <property type="match status" value="1"/>
</dbReference>
<dbReference type="SUPFAM" id="SSF53474">
    <property type="entry name" value="alpha/beta-Hydrolases"/>
    <property type="match status" value="1"/>
</dbReference>
<dbReference type="InterPro" id="IPR002168">
    <property type="entry name" value="Lipase_GDXG_HIS_AS"/>
</dbReference>
<organism evidence="5 6">
    <name type="scientific">Vogesella facilis</name>
    <dbReference type="NCBI Taxonomy" id="1655232"/>
    <lineage>
        <taxon>Bacteria</taxon>
        <taxon>Pseudomonadati</taxon>
        <taxon>Pseudomonadota</taxon>
        <taxon>Betaproteobacteria</taxon>
        <taxon>Neisseriales</taxon>
        <taxon>Chromobacteriaceae</taxon>
        <taxon>Vogesella</taxon>
    </lineage>
</organism>
<dbReference type="InterPro" id="IPR029058">
    <property type="entry name" value="AB_hydrolase_fold"/>
</dbReference>
<evidence type="ECO:0000256" key="2">
    <source>
        <dbReference type="ARBA" id="ARBA00022801"/>
    </source>
</evidence>
<sequence length="311" mass="33763">MSIRPWLWLLLLLGAPPVAQAGWLADRLAARLEAQMLEPDAVPWRLRQPGIASAAGLAYGPDARQRLDVYWPAAGGQGMPVLVMVHGGAWRSGSRQSAAVVQHKVGRWVPRGMLLVSLDYRLLPQAGPLQQAQDVAAALAWLQREAARWGGDGRKLVLIGHSAGAHLVSLLAASRQLQRQAGVQPWLGTVALDSAAYDVAALMQQRHYRFYDQAFGGDPAAWPALSPMAQLQQAMPPLLAVCSQQRPDRPCDDAANFVARARQLGGRAELLPQALSHRDINQQLGADDGYTRAVEQFLRGLDAELASRLAR</sequence>
<dbReference type="InterPro" id="IPR050300">
    <property type="entry name" value="GDXG_lipolytic_enzyme"/>
</dbReference>
<dbReference type="EMBL" id="JBHRXN010000022">
    <property type="protein sequence ID" value="MFC3532290.1"/>
    <property type="molecule type" value="Genomic_DNA"/>
</dbReference>
<keyword evidence="2 5" id="KW-0378">Hydrolase</keyword>
<dbReference type="Pfam" id="PF20434">
    <property type="entry name" value="BD-FAE"/>
    <property type="match status" value="1"/>
</dbReference>
<evidence type="ECO:0000313" key="6">
    <source>
        <dbReference type="Proteomes" id="UP001595741"/>
    </source>
</evidence>
<evidence type="ECO:0000256" key="3">
    <source>
        <dbReference type="SAM" id="SignalP"/>
    </source>
</evidence>
<evidence type="ECO:0000259" key="4">
    <source>
        <dbReference type="Pfam" id="PF20434"/>
    </source>
</evidence>
<gene>
    <name evidence="5" type="ORF">ACFOLG_08840</name>
</gene>
<dbReference type="GO" id="GO:0016787">
    <property type="term" value="F:hydrolase activity"/>
    <property type="evidence" value="ECO:0007669"/>
    <property type="project" value="UniProtKB-KW"/>
</dbReference>
<protein>
    <submittedName>
        <fullName evidence="5">Alpha/beta hydrolase</fullName>
    </submittedName>
</protein>
<comment type="similarity">
    <text evidence="1">Belongs to the 'GDXG' lipolytic enzyme family.</text>
</comment>
<dbReference type="PANTHER" id="PTHR48081">
    <property type="entry name" value="AB HYDROLASE SUPERFAMILY PROTEIN C4A8.06C"/>
    <property type="match status" value="1"/>
</dbReference>
<dbReference type="Proteomes" id="UP001595741">
    <property type="component" value="Unassembled WGS sequence"/>
</dbReference>
<comment type="caution">
    <text evidence="5">The sequence shown here is derived from an EMBL/GenBank/DDBJ whole genome shotgun (WGS) entry which is preliminary data.</text>
</comment>
<evidence type="ECO:0000256" key="1">
    <source>
        <dbReference type="ARBA" id="ARBA00010515"/>
    </source>
</evidence>
<dbReference type="InterPro" id="IPR049492">
    <property type="entry name" value="BD-FAE-like_dom"/>
</dbReference>
<accession>A0ABV7RE11</accession>
<name>A0ABV7RE11_9NEIS</name>
<dbReference type="RefSeq" id="WP_386090877.1">
    <property type="nucleotide sequence ID" value="NZ_JBHRXN010000022.1"/>
</dbReference>
<dbReference type="Gene3D" id="3.40.50.1820">
    <property type="entry name" value="alpha/beta hydrolase"/>
    <property type="match status" value="1"/>
</dbReference>
<feature type="chain" id="PRO_5047381253" evidence="3">
    <location>
        <begin position="22"/>
        <end position="311"/>
    </location>
</feature>
<proteinExistence type="inferred from homology"/>
<feature type="domain" description="BD-FAE-like" evidence="4">
    <location>
        <begin position="67"/>
        <end position="178"/>
    </location>
</feature>
<keyword evidence="3" id="KW-0732">Signal</keyword>
<dbReference type="PROSITE" id="PS01173">
    <property type="entry name" value="LIPASE_GDXG_HIS"/>
    <property type="match status" value="1"/>
</dbReference>
<keyword evidence="6" id="KW-1185">Reference proteome</keyword>
<feature type="signal peptide" evidence="3">
    <location>
        <begin position="1"/>
        <end position="21"/>
    </location>
</feature>
<reference evidence="6" key="1">
    <citation type="journal article" date="2019" name="Int. J. Syst. Evol. Microbiol.">
        <title>The Global Catalogue of Microorganisms (GCM) 10K type strain sequencing project: providing services to taxonomists for standard genome sequencing and annotation.</title>
        <authorList>
            <consortium name="The Broad Institute Genomics Platform"/>
            <consortium name="The Broad Institute Genome Sequencing Center for Infectious Disease"/>
            <person name="Wu L."/>
            <person name="Ma J."/>
        </authorList>
    </citation>
    <scope>NUCLEOTIDE SEQUENCE [LARGE SCALE GENOMIC DNA]</scope>
    <source>
        <strain evidence="6">KCTC 42742</strain>
    </source>
</reference>